<keyword evidence="3" id="KW-1185">Reference proteome</keyword>
<dbReference type="Pfam" id="PF07301">
    <property type="entry name" value="DUF1453"/>
    <property type="match status" value="1"/>
</dbReference>
<dbReference type="EMBL" id="JAMZEK010000001">
    <property type="protein sequence ID" value="MCP1372567.1"/>
    <property type="molecule type" value="Genomic_DNA"/>
</dbReference>
<comment type="caution">
    <text evidence="2">The sequence shown here is derived from an EMBL/GenBank/DDBJ whole genome shotgun (WGS) entry which is preliminary data.</text>
</comment>
<keyword evidence="1" id="KW-0812">Transmembrane</keyword>
<evidence type="ECO:0000313" key="3">
    <source>
        <dbReference type="Proteomes" id="UP001204615"/>
    </source>
</evidence>
<proteinExistence type="predicted"/>
<protein>
    <submittedName>
        <fullName evidence="2">DUF1453 domain-containing protein</fullName>
    </submittedName>
</protein>
<feature type="transmembrane region" description="Helical" evidence="1">
    <location>
        <begin position="142"/>
        <end position="163"/>
    </location>
</feature>
<feature type="transmembrane region" description="Helical" evidence="1">
    <location>
        <begin position="6"/>
        <end position="23"/>
    </location>
</feature>
<organism evidence="2 3">
    <name type="scientific">Dyella lutea</name>
    <dbReference type="NCBI Taxonomy" id="2950441"/>
    <lineage>
        <taxon>Bacteria</taxon>
        <taxon>Pseudomonadati</taxon>
        <taxon>Pseudomonadota</taxon>
        <taxon>Gammaproteobacteria</taxon>
        <taxon>Lysobacterales</taxon>
        <taxon>Rhodanobacteraceae</taxon>
        <taxon>Dyella</taxon>
    </lineage>
</organism>
<dbReference type="InterPro" id="IPR058247">
    <property type="entry name" value="DUF1453"/>
</dbReference>
<dbReference type="Proteomes" id="UP001204615">
    <property type="component" value="Unassembled WGS sequence"/>
</dbReference>
<feature type="transmembrane region" description="Helical" evidence="1">
    <location>
        <begin position="100"/>
        <end position="122"/>
    </location>
</feature>
<evidence type="ECO:0000256" key="1">
    <source>
        <dbReference type="SAM" id="Phobius"/>
    </source>
</evidence>
<evidence type="ECO:0000313" key="2">
    <source>
        <dbReference type="EMBL" id="MCP1372567.1"/>
    </source>
</evidence>
<sequence length="178" mass="19327">MTPNLAPIAIMVPVLGFAVWRRVRSQFGRQPIRRGRMIARIAVFAVIGVLAALGGMLNPRLLEGLAGGAVLGAMLGMFGLRLTRFERSPDGSDGYIPNPWIGGLLTALLVARLAWRFLVVMPQMEHLQTGAGAPPPIGNSPLTLLVFGLLIGYYITYFSGLLVHHRRFEQAQTAARTP</sequence>
<feature type="transmembrane region" description="Helical" evidence="1">
    <location>
        <begin position="61"/>
        <end position="80"/>
    </location>
</feature>
<feature type="transmembrane region" description="Helical" evidence="1">
    <location>
        <begin position="35"/>
        <end position="55"/>
    </location>
</feature>
<reference evidence="2 3" key="1">
    <citation type="submission" date="2022-06" db="EMBL/GenBank/DDBJ databases">
        <title>Dyella sp. Sa strain:Sa Genome sequencing.</title>
        <authorList>
            <person name="Park S."/>
        </authorList>
    </citation>
    <scope>NUCLEOTIDE SEQUENCE [LARGE SCALE GENOMIC DNA]</scope>
    <source>
        <strain evidence="2 3">Sa</strain>
    </source>
</reference>
<gene>
    <name evidence="2" type="ORF">NC595_00660</name>
</gene>
<dbReference type="RefSeq" id="WP_253564205.1">
    <property type="nucleotide sequence ID" value="NZ_JAMZEK010000001.1"/>
</dbReference>
<accession>A0ABT1F5A1</accession>
<keyword evidence="1" id="KW-1133">Transmembrane helix</keyword>
<keyword evidence="1" id="KW-0472">Membrane</keyword>
<name>A0ABT1F5A1_9GAMM</name>